<dbReference type="RefSeq" id="WP_066826840.1">
    <property type="nucleotide sequence ID" value="NZ_LTBA01000043.1"/>
</dbReference>
<comment type="caution">
    <text evidence="1">The sequence shown here is derived from an EMBL/GenBank/DDBJ whole genome shotgun (WGS) entry which is preliminary data.</text>
</comment>
<name>A0A151AVU0_9CLOT</name>
<dbReference type="Proteomes" id="UP000075531">
    <property type="component" value="Unassembled WGS sequence"/>
</dbReference>
<dbReference type="EMBL" id="LTBA01000043">
    <property type="protein sequence ID" value="KYH31784.1"/>
    <property type="molecule type" value="Genomic_DNA"/>
</dbReference>
<reference evidence="1 2" key="1">
    <citation type="submission" date="2016-02" db="EMBL/GenBank/DDBJ databases">
        <title>Genome sequence of Clostridium tepidiprofundi DSM 19306.</title>
        <authorList>
            <person name="Poehlein A."/>
            <person name="Daniel R."/>
        </authorList>
    </citation>
    <scope>NUCLEOTIDE SEQUENCE [LARGE SCALE GENOMIC DNA]</scope>
    <source>
        <strain evidence="1 2">DSM 19306</strain>
    </source>
</reference>
<protein>
    <submittedName>
        <fullName evidence="1">Uncharacterized protein</fullName>
    </submittedName>
</protein>
<dbReference type="AlphaFoldDB" id="A0A151AVU0"/>
<evidence type="ECO:0000313" key="1">
    <source>
        <dbReference type="EMBL" id="KYH31784.1"/>
    </source>
</evidence>
<organism evidence="1 2">
    <name type="scientific">Clostridium tepidiprofundi DSM 19306</name>
    <dbReference type="NCBI Taxonomy" id="1121338"/>
    <lineage>
        <taxon>Bacteria</taxon>
        <taxon>Bacillati</taxon>
        <taxon>Bacillota</taxon>
        <taxon>Clostridia</taxon>
        <taxon>Eubacteriales</taxon>
        <taxon>Clostridiaceae</taxon>
        <taxon>Clostridium</taxon>
    </lineage>
</organism>
<keyword evidence="2" id="KW-1185">Reference proteome</keyword>
<sequence>MLKRIKVNLDAVEAMYYFWTAASEKENVSEQFFNDLALMPAMKYMYDDEFNEESIRRTLSAIKNREPFTGNKKEKRFWNYNMWVMEDFEYTNMMIQPLKKLNLEELVDKLQDYIKFDKDKEKYEELEVIFSPMHMQEYIIKDNMLLINFFRVKPSDFDERTFIGEVEIKEYIEEKLKELLS</sequence>
<accession>A0A151AVU0</accession>
<dbReference type="PATRIC" id="fig|1121338.3.peg.2407"/>
<gene>
    <name evidence="1" type="ORF">CLTEP_23290</name>
</gene>
<proteinExistence type="predicted"/>
<dbReference type="STRING" id="1121338.CLTEP_23290"/>
<evidence type="ECO:0000313" key="2">
    <source>
        <dbReference type="Proteomes" id="UP000075531"/>
    </source>
</evidence>
<dbReference type="OrthoDB" id="362018at2"/>